<reference evidence="1" key="1">
    <citation type="submission" date="2022-05" db="EMBL/GenBank/DDBJ databases">
        <title>Chromosome-level genome of Chaenocephalus aceratus.</title>
        <authorList>
            <person name="Park H."/>
        </authorList>
    </citation>
    <scope>NUCLEOTIDE SEQUENCE</scope>
    <source>
        <strain evidence="1">KU_202001</strain>
    </source>
</reference>
<evidence type="ECO:0000313" key="1">
    <source>
        <dbReference type="EMBL" id="KAI4823822.1"/>
    </source>
</evidence>
<gene>
    <name evidence="1" type="ORF">KUCAC02_012379</name>
</gene>
<organism evidence="1 2">
    <name type="scientific">Chaenocephalus aceratus</name>
    <name type="common">Blackfin icefish</name>
    <name type="synonym">Chaenichthys aceratus</name>
    <dbReference type="NCBI Taxonomy" id="36190"/>
    <lineage>
        <taxon>Eukaryota</taxon>
        <taxon>Metazoa</taxon>
        <taxon>Chordata</taxon>
        <taxon>Craniata</taxon>
        <taxon>Vertebrata</taxon>
        <taxon>Euteleostomi</taxon>
        <taxon>Actinopterygii</taxon>
        <taxon>Neopterygii</taxon>
        <taxon>Teleostei</taxon>
        <taxon>Neoteleostei</taxon>
        <taxon>Acanthomorphata</taxon>
        <taxon>Eupercaria</taxon>
        <taxon>Perciformes</taxon>
        <taxon>Notothenioidei</taxon>
        <taxon>Channichthyidae</taxon>
        <taxon>Chaenocephalus</taxon>
    </lineage>
</organism>
<dbReference type="EMBL" id="CM043791">
    <property type="protein sequence ID" value="KAI4823822.1"/>
    <property type="molecule type" value="Genomic_DNA"/>
</dbReference>
<feature type="non-terminal residue" evidence="1">
    <location>
        <position position="112"/>
    </location>
</feature>
<name>A0ACB9XC26_CHAAC</name>
<accession>A0ACB9XC26</accession>
<sequence length="112" mass="12416">PVITANKACVSRLAVPKTFNGEIRAKHAKGWIVGGATQWENDERGVLETEVFEAGCYLTDECLSRITTSERYPNHLPNSSPSMVEFEYETPRIASLGVSPFLLPSRMLSSKE</sequence>
<keyword evidence="2" id="KW-1185">Reference proteome</keyword>
<protein>
    <submittedName>
        <fullName evidence="1">Uncharacterized protein</fullName>
    </submittedName>
</protein>
<dbReference type="Proteomes" id="UP001057452">
    <property type="component" value="Chromosome 7"/>
</dbReference>
<proteinExistence type="predicted"/>
<feature type="non-terminal residue" evidence="1">
    <location>
        <position position="1"/>
    </location>
</feature>
<evidence type="ECO:0000313" key="2">
    <source>
        <dbReference type="Proteomes" id="UP001057452"/>
    </source>
</evidence>
<comment type="caution">
    <text evidence="1">The sequence shown here is derived from an EMBL/GenBank/DDBJ whole genome shotgun (WGS) entry which is preliminary data.</text>
</comment>